<evidence type="ECO:0000313" key="3">
    <source>
        <dbReference type="Proteomes" id="UP000650616"/>
    </source>
</evidence>
<dbReference type="RefSeq" id="WP_170016900.1">
    <property type="nucleotide sequence ID" value="NZ_CP012545.1"/>
</dbReference>
<dbReference type="InterPro" id="IPR009061">
    <property type="entry name" value="DNA-bd_dom_put_sf"/>
</dbReference>
<proteinExistence type="predicted"/>
<dbReference type="InterPro" id="IPR036388">
    <property type="entry name" value="WH-like_DNA-bd_sf"/>
</dbReference>
<reference evidence="2 3" key="1">
    <citation type="submission" date="2015-08" db="EMBL/GenBank/DDBJ databases">
        <title>Comparative genomics of the Campylobacter concisus group.</title>
        <authorList>
            <person name="Yee E."/>
            <person name="Chapman M.H."/>
            <person name="Huynh S."/>
            <person name="Bono J.L."/>
            <person name="On S.L."/>
            <person name="St Leger J."/>
            <person name="Foster G."/>
            <person name="Parker C.T."/>
            <person name="Miller W.G."/>
        </authorList>
    </citation>
    <scope>NUCLEOTIDE SEQUENCE [LARGE SCALE GENOMIC DNA]</scope>
    <source>
        <strain evidence="2 3">RM9337</strain>
    </source>
</reference>
<keyword evidence="3" id="KW-1185">Reference proteome</keyword>
<dbReference type="SUPFAM" id="SSF46955">
    <property type="entry name" value="Putative DNA-binding domain"/>
    <property type="match status" value="1"/>
</dbReference>
<gene>
    <name evidence="2" type="ORF">CCAL9337_07870</name>
</gene>
<sequence length="73" mass="8573">MNANIYFFSEQEVADMFGVQKNTLAKWRIANSKGPKLPFVKLGRNIAYRKEAIYTWLEEHEYATTKEAKNTDR</sequence>
<evidence type="ECO:0000313" key="2">
    <source>
        <dbReference type="EMBL" id="MBE3608633.1"/>
    </source>
</evidence>
<protein>
    <submittedName>
        <fullName evidence="2">Helix-turn-helix domain-containing protein</fullName>
    </submittedName>
</protein>
<dbReference type="Gene3D" id="1.10.10.10">
    <property type="entry name" value="Winged helix-like DNA-binding domain superfamily/Winged helix DNA-binding domain"/>
    <property type="match status" value="1"/>
</dbReference>
<dbReference type="Proteomes" id="UP000650616">
    <property type="component" value="Unassembled WGS sequence"/>
</dbReference>
<comment type="caution">
    <text evidence="2">The sequence shown here is derived from an EMBL/GenBank/DDBJ whole genome shotgun (WGS) entry which is preliminary data.</text>
</comment>
<dbReference type="AlphaFoldDB" id="A0AAW3ZW30"/>
<dbReference type="Pfam" id="PF12728">
    <property type="entry name" value="HTH_17"/>
    <property type="match status" value="1"/>
</dbReference>
<name>A0AAW3ZW30_9BACT</name>
<dbReference type="EMBL" id="LIWG01000011">
    <property type="protein sequence ID" value="MBE3608633.1"/>
    <property type="molecule type" value="Genomic_DNA"/>
</dbReference>
<evidence type="ECO:0000259" key="1">
    <source>
        <dbReference type="Pfam" id="PF12728"/>
    </source>
</evidence>
<accession>A0AAW3ZW30</accession>
<organism evidence="2 3">
    <name type="scientific">Campylobacter californiensis</name>
    <dbReference type="NCBI Taxonomy" id="1032243"/>
    <lineage>
        <taxon>Bacteria</taxon>
        <taxon>Pseudomonadati</taxon>
        <taxon>Campylobacterota</taxon>
        <taxon>Epsilonproteobacteria</taxon>
        <taxon>Campylobacterales</taxon>
        <taxon>Campylobacteraceae</taxon>
        <taxon>Campylobacter</taxon>
    </lineage>
</organism>
<dbReference type="InterPro" id="IPR041657">
    <property type="entry name" value="HTH_17"/>
</dbReference>
<feature type="domain" description="Helix-turn-helix" evidence="1">
    <location>
        <begin position="9"/>
        <end position="60"/>
    </location>
</feature>